<keyword evidence="4" id="KW-1185">Reference proteome</keyword>
<dbReference type="EMBL" id="LGTL01000006">
    <property type="protein sequence ID" value="KPA81700.1"/>
    <property type="molecule type" value="Genomic_DNA"/>
</dbReference>
<gene>
    <name evidence="3" type="ORF">ABB37_04003</name>
</gene>
<dbReference type="InterPro" id="IPR032675">
    <property type="entry name" value="LRR_dom_sf"/>
</dbReference>
<dbReference type="Gene3D" id="3.80.10.10">
    <property type="entry name" value="Ribonuclease Inhibitor"/>
    <property type="match status" value="1"/>
</dbReference>
<dbReference type="Proteomes" id="UP000037923">
    <property type="component" value="Unassembled WGS sequence"/>
</dbReference>
<accession>A0A0M9G3J8</accession>
<dbReference type="AlphaFoldDB" id="A0A0M9G3J8"/>
<comment type="caution">
    <text evidence="3">The sequence shown here is derived from an EMBL/GenBank/DDBJ whole genome shotgun (WGS) entry which is preliminary data.</text>
</comment>
<evidence type="ECO:0000256" key="1">
    <source>
        <dbReference type="ARBA" id="ARBA00022614"/>
    </source>
</evidence>
<dbReference type="GeneID" id="26904294"/>
<organism evidence="3 4">
    <name type="scientific">Leptomonas pyrrhocoris</name>
    <name type="common">Firebug parasite</name>
    <dbReference type="NCBI Taxonomy" id="157538"/>
    <lineage>
        <taxon>Eukaryota</taxon>
        <taxon>Discoba</taxon>
        <taxon>Euglenozoa</taxon>
        <taxon>Kinetoplastea</taxon>
        <taxon>Metakinetoplastina</taxon>
        <taxon>Trypanosomatida</taxon>
        <taxon>Trypanosomatidae</taxon>
        <taxon>Leishmaniinae</taxon>
        <taxon>Leptomonas</taxon>
    </lineage>
</organism>
<dbReference type="VEuPathDB" id="TriTrypDB:LpyrH10_06_3730"/>
<protein>
    <submittedName>
        <fullName evidence="3">Putative leucine-rich repeat protein (LRRP)</fullName>
    </submittedName>
</protein>
<dbReference type="RefSeq" id="XP_015660139.1">
    <property type="nucleotide sequence ID" value="XM_015801519.1"/>
</dbReference>
<evidence type="ECO:0000313" key="4">
    <source>
        <dbReference type="Proteomes" id="UP000037923"/>
    </source>
</evidence>
<dbReference type="OMA" id="QSIRVQM"/>
<keyword evidence="1" id="KW-0433">Leucine-rich repeat</keyword>
<keyword evidence="2" id="KW-0677">Repeat</keyword>
<dbReference type="PROSITE" id="PS51450">
    <property type="entry name" value="LRR"/>
    <property type="match status" value="1"/>
</dbReference>
<dbReference type="OrthoDB" id="433501at2759"/>
<reference evidence="3 4" key="1">
    <citation type="submission" date="2015-07" db="EMBL/GenBank/DDBJ databases">
        <title>High-quality genome of monoxenous trypanosomatid Leptomonas pyrrhocoris.</title>
        <authorList>
            <person name="Flegontov P."/>
            <person name="Butenko A."/>
            <person name="Firsov S."/>
            <person name="Vlcek C."/>
            <person name="Logacheva M.D."/>
            <person name="Field M."/>
            <person name="Filatov D."/>
            <person name="Flegontova O."/>
            <person name="Gerasimov E."/>
            <person name="Jackson A.P."/>
            <person name="Kelly S."/>
            <person name="Opperdoes F."/>
            <person name="O'Reilly A."/>
            <person name="Votypka J."/>
            <person name="Yurchenko V."/>
            <person name="Lukes J."/>
        </authorList>
    </citation>
    <scope>NUCLEOTIDE SEQUENCE [LARGE SCALE GENOMIC DNA]</scope>
    <source>
        <strain evidence="3">H10</strain>
    </source>
</reference>
<dbReference type="PANTHER" id="PTHR18849">
    <property type="entry name" value="LEUCINE RICH REPEAT PROTEIN"/>
    <property type="match status" value="1"/>
</dbReference>
<dbReference type="PANTHER" id="PTHR18849:SF19">
    <property type="entry name" value="LEUCINE-RICH REPEAT PROTEIN (LRRP)"/>
    <property type="match status" value="1"/>
</dbReference>
<proteinExistence type="predicted"/>
<dbReference type="InterPro" id="IPR001611">
    <property type="entry name" value="Leu-rich_rpt"/>
</dbReference>
<dbReference type="SUPFAM" id="SSF52058">
    <property type="entry name" value="L domain-like"/>
    <property type="match status" value="1"/>
</dbReference>
<sequence length="243" mass="26446">MASSSTQVKSLTEEDVRTASKQYDVMFIFQASLPRQGLYQIDPSAFLRCQSLQVVDLSGNKLTTLVGLEPVAAQLTFLNAAENSIIDLAALVQCTALEYCHLEGNELGSVAALQVLVSLPRLVELVLQRTVPLALSDPHDTLLLDNPVCRNRELYETGFLRQVSHIRWVDGVPSFLRCKLLASAESRGDSEAGNETSNEALLASAAASHETTLRNMMADNLEEAKLREVLAEAAKKCTKASQA</sequence>
<evidence type="ECO:0000256" key="2">
    <source>
        <dbReference type="ARBA" id="ARBA00022737"/>
    </source>
</evidence>
<evidence type="ECO:0000313" key="3">
    <source>
        <dbReference type="EMBL" id="KPA81700.1"/>
    </source>
</evidence>
<name>A0A0M9G3J8_LEPPY</name>